<comment type="caution">
    <text evidence="2">The sequence shown here is derived from an EMBL/GenBank/DDBJ whole genome shotgun (WGS) entry which is preliminary data.</text>
</comment>
<keyword evidence="1" id="KW-0472">Membrane</keyword>
<reference evidence="3" key="1">
    <citation type="journal article" date="2019" name="Int. J. Syst. Evol. Microbiol.">
        <title>The Global Catalogue of Microorganisms (GCM) 10K type strain sequencing project: providing services to taxonomists for standard genome sequencing and annotation.</title>
        <authorList>
            <consortium name="The Broad Institute Genomics Platform"/>
            <consortium name="The Broad Institute Genome Sequencing Center for Infectious Disease"/>
            <person name="Wu L."/>
            <person name="Ma J."/>
        </authorList>
    </citation>
    <scope>NUCLEOTIDE SEQUENCE [LARGE SCALE GENOMIC DNA]</scope>
    <source>
        <strain evidence="3">JCM 15974</strain>
    </source>
</reference>
<proteinExistence type="predicted"/>
<dbReference type="SUPFAM" id="SSF48452">
    <property type="entry name" value="TPR-like"/>
    <property type="match status" value="1"/>
</dbReference>
<feature type="transmembrane region" description="Helical" evidence="1">
    <location>
        <begin position="99"/>
        <end position="117"/>
    </location>
</feature>
<dbReference type="Gene3D" id="1.25.40.10">
    <property type="entry name" value="Tetratricopeptide repeat domain"/>
    <property type="match status" value="1"/>
</dbReference>
<protein>
    <recommendedName>
        <fullName evidence="4">Tetratricopeptide repeat protein</fullName>
    </recommendedName>
</protein>
<evidence type="ECO:0000313" key="2">
    <source>
        <dbReference type="EMBL" id="GAA0731333.1"/>
    </source>
</evidence>
<evidence type="ECO:0000313" key="3">
    <source>
        <dbReference type="Proteomes" id="UP001501758"/>
    </source>
</evidence>
<keyword evidence="1" id="KW-0812">Transmembrane</keyword>
<organism evidence="2 3">
    <name type="scientific">Aquimarina litoralis</name>
    <dbReference type="NCBI Taxonomy" id="584605"/>
    <lineage>
        <taxon>Bacteria</taxon>
        <taxon>Pseudomonadati</taxon>
        <taxon>Bacteroidota</taxon>
        <taxon>Flavobacteriia</taxon>
        <taxon>Flavobacteriales</taxon>
        <taxon>Flavobacteriaceae</taxon>
        <taxon>Aquimarina</taxon>
    </lineage>
</organism>
<keyword evidence="1" id="KW-1133">Transmembrane helix</keyword>
<dbReference type="EMBL" id="BAAAGE010000005">
    <property type="protein sequence ID" value="GAA0731333.1"/>
    <property type="molecule type" value="Genomic_DNA"/>
</dbReference>
<dbReference type="InterPro" id="IPR011990">
    <property type="entry name" value="TPR-like_helical_dom_sf"/>
</dbReference>
<accession>A0ABP3UDT0</accession>
<dbReference type="Proteomes" id="UP001501758">
    <property type="component" value="Unassembled WGS sequence"/>
</dbReference>
<dbReference type="RefSeq" id="WP_343914342.1">
    <property type="nucleotide sequence ID" value="NZ_BAAAGE010000005.1"/>
</dbReference>
<evidence type="ECO:0008006" key="4">
    <source>
        <dbReference type="Google" id="ProtNLM"/>
    </source>
</evidence>
<name>A0ABP3UDT0_9FLAO</name>
<keyword evidence="3" id="KW-1185">Reference proteome</keyword>
<gene>
    <name evidence="2" type="ORF">GCM10009430_43380</name>
</gene>
<sequence>MEQDIERYLNNEMTQEEVAAFLNKIDTDPEAKKLLSLYKEMNVVYDQNDWELLDKKTTNQKVQQYEQFLRSDKGKEIANSIKAAEQSYFNEKPFRLTKILKYVAVAAIFIAGLFLVVEYNQGTNTEQLYATYKNWDELPSLTLRDQNSDLTEIEQQFRTENYEESLLLLNTYVLNNDQNVNPQLLMYKGISQLELHKNTAAIDTFTELLESKTLDADKAHWYLALSYLKNQDVEKAKTELELLLEKPTNFKNKEAKELLSSLH</sequence>
<evidence type="ECO:0000256" key="1">
    <source>
        <dbReference type="SAM" id="Phobius"/>
    </source>
</evidence>